<dbReference type="InterPro" id="IPR002938">
    <property type="entry name" value="FAD-bd"/>
</dbReference>
<sequence>MAPQRRGMHDVVVVGAGPVGLATARMLGLRGYDVLVLERQRGPYPLPRAVHFDDEIGRVFQAMGLAEEIRAISEPVPDHYEWRNRAGAALVRIDWSGIGPSGWPTASFFSQPELEQVLAQAVTAMPEVTLRRGAEVVGIEEHDDYVVLSQADGDASRARFVIGCDGANSLVREHLETEMCDLGFFFDWLIIDTIPLDDQQWSPQNWQLCDPARPTTIVSGGPGRRRWEFMRLPAESRETLDTAETAWRLLEPWGRTPENTELERHCVYTFSARWAQRWQRGRLAIAGDAAHLMPPFAGQGMCSGLRDAANLTWKLDRVLRGESEAGLLDTYTVERRTHLQHAITMSVELGRVICVLDEAEATARDARMIAGGADPAVVLPSTALPVLGAGVTVSTMDRAGLRGTLAPQYPVVHEGRSVLLDEVVGRRAALLIGSAGSANMLGATLSSQLSAIDVSPFTIHGGDPADLADHTGQWTEWFAATGMHAVLVRPDRYIFGAVTDAGALGSLLDEYRQCLRLTVQ</sequence>
<dbReference type="SUPFAM" id="SSF51905">
    <property type="entry name" value="FAD/NAD(P)-binding domain"/>
    <property type="match status" value="1"/>
</dbReference>
<evidence type="ECO:0000313" key="3">
    <source>
        <dbReference type="EMBL" id="MBP2192447.1"/>
    </source>
</evidence>
<evidence type="ECO:0000313" key="4">
    <source>
        <dbReference type="Proteomes" id="UP001519325"/>
    </source>
</evidence>
<dbReference type="Proteomes" id="UP001519325">
    <property type="component" value="Unassembled WGS sequence"/>
</dbReference>
<name>A0ABS4QL72_9NOCA</name>
<dbReference type="PANTHER" id="PTHR43476:SF3">
    <property type="entry name" value="FAD-BINDING MONOOXYGENASE"/>
    <property type="match status" value="1"/>
</dbReference>
<evidence type="ECO:0000259" key="2">
    <source>
        <dbReference type="Pfam" id="PF01494"/>
    </source>
</evidence>
<keyword evidence="4" id="KW-1185">Reference proteome</keyword>
<dbReference type="Gene3D" id="3.50.50.60">
    <property type="entry name" value="FAD/NAD(P)-binding domain"/>
    <property type="match status" value="1"/>
</dbReference>
<organism evidence="3 4">
    <name type="scientific">Nocardia goodfellowii</name>
    <dbReference type="NCBI Taxonomy" id="882446"/>
    <lineage>
        <taxon>Bacteria</taxon>
        <taxon>Bacillati</taxon>
        <taxon>Actinomycetota</taxon>
        <taxon>Actinomycetes</taxon>
        <taxon>Mycobacteriales</taxon>
        <taxon>Nocardiaceae</taxon>
        <taxon>Nocardia</taxon>
    </lineage>
</organism>
<dbReference type="PANTHER" id="PTHR43476">
    <property type="entry name" value="3-(3-HYDROXY-PHENYL)PROPIONATE/3-HYDROXYCINNAMIC ACID HYDROXYLASE"/>
    <property type="match status" value="1"/>
</dbReference>
<keyword evidence="1" id="KW-0560">Oxidoreductase</keyword>
<accession>A0ABS4QL72</accession>
<gene>
    <name evidence="3" type="ORF">BJ987_005348</name>
</gene>
<evidence type="ECO:0000256" key="1">
    <source>
        <dbReference type="ARBA" id="ARBA00023002"/>
    </source>
</evidence>
<dbReference type="EMBL" id="JAGGMR010000001">
    <property type="protein sequence ID" value="MBP2192447.1"/>
    <property type="molecule type" value="Genomic_DNA"/>
</dbReference>
<comment type="caution">
    <text evidence="3">The sequence shown here is derived from an EMBL/GenBank/DDBJ whole genome shotgun (WGS) entry which is preliminary data.</text>
</comment>
<feature type="domain" description="FAD-binding" evidence="2">
    <location>
        <begin position="10"/>
        <end position="344"/>
    </location>
</feature>
<dbReference type="NCBIfam" id="NF004829">
    <property type="entry name" value="PRK06183.1-3"/>
    <property type="match status" value="1"/>
</dbReference>
<dbReference type="PRINTS" id="PR00420">
    <property type="entry name" value="RNGMNOXGNASE"/>
</dbReference>
<dbReference type="InterPro" id="IPR036188">
    <property type="entry name" value="FAD/NAD-bd_sf"/>
</dbReference>
<protein>
    <submittedName>
        <fullName evidence="3">2-polyprenyl-6-methoxyphenol hydroxylase-like FAD-dependent oxidoreductase</fullName>
    </submittedName>
</protein>
<dbReference type="Gene3D" id="3.40.30.120">
    <property type="match status" value="1"/>
</dbReference>
<dbReference type="InterPro" id="IPR050631">
    <property type="entry name" value="PheA/TfdB_FAD_monoxygenase"/>
</dbReference>
<dbReference type="Gene3D" id="3.30.70.2450">
    <property type="match status" value="1"/>
</dbReference>
<proteinExistence type="predicted"/>
<reference evidence="3 4" key="1">
    <citation type="submission" date="2021-03" db="EMBL/GenBank/DDBJ databases">
        <title>Sequencing the genomes of 1000 actinobacteria strains.</title>
        <authorList>
            <person name="Klenk H.-P."/>
        </authorList>
    </citation>
    <scope>NUCLEOTIDE SEQUENCE [LARGE SCALE GENOMIC DNA]</scope>
    <source>
        <strain evidence="3 4">DSM 45516</strain>
    </source>
</reference>
<dbReference type="Pfam" id="PF01494">
    <property type="entry name" value="FAD_binding_3"/>
    <property type="match status" value="1"/>
</dbReference>